<protein>
    <recommendedName>
        <fullName evidence="6">Ribonuclease D</fullName>
        <shortName evidence="6">RNase D</shortName>
        <ecNumber evidence="6">3.1.13.5</ecNumber>
    </recommendedName>
</protein>
<comment type="cofactor">
    <cofactor evidence="6">
        <name>a divalent metal cation</name>
        <dbReference type="ChEBI" id="CHEBI:60240"/>
    </cofactor>
</comment>
<dbReference type="InterPro" id="IPR012337">
    <property type="entry name" value="RNaseH-like_sf"/>
</dbReference>
<proteinExistence type="inferred from homology"/>
<evidence type="ECO:0000256" key="5">
    <source>
        <dbReference type="ARBA" id="ARBA00022839"/>
    </source>
</evidence>
<evidence type="ECO:0000256" key="7">
    <source>
        <dbReference type="SAM" id="MobiDB-lite"/>
    </source>
</evidence>
<evidence type="ECO:0000256" key="2">
    <source>
        <dbReference type="ARBA" id="ARBA00022694"/>
    </source>
</evidence>
<feature type="region of interest" description="Disordered" evidence="7">
    <location>
        <begin position="378"/>
        <end position="413"/>
    </location>
</feature>
<dbReference type="Gene3D" id="1.10.150.80">
    <property type="entry name" value="HRDC domain"/>
    <property type="match status" value="1"/>
</dbReference>
<comment type="similarity">
    <text evidence="6">Belongs to the RNase D family.</text>
</comment>
<keyword evidence="1 6" id="KW-0963">Cytoplasm</keyword>
<dbReference type="SMART" id="SM00474">
    <property type="entry name" value="35EXOc"/>
    <property type="match status" value="1"/>
</dbReference>
<keyword evidence="5 6" id="KW-0269">Exonuclease</keyword>
<dbReference type="Pfam" id="PF01612">
    <property type="entry name" value="DNA_pol_A_exo1"/>
    <property type="match status" value="1"/>
</dbReference>
<evidence type="ECO:0000313" key="10">
    <source>
        <dbReference type="Proteomes" id="UP000249577"/>
    </source>
</evidence>
<dbReference type="GO" id="GO:0000166">
    <property type="term" value="F:nucleotide binding"/>
    <property type="evidence" value="ECO:0007669"/>
    <property type="project" value="InterPro"/>
</dbReference>
<keyword evidence="3 6" id="KW-0540">Nuclease</keyword>
<dbReference type="InterPro" id="IPR010997">
    <property type="entry name" value="HRDC-like_sf"/>
</dbReference>
<keyword evidence="4 6" id="KW-0378">Hydrolase</keyword>
<comment type="catalytic activity">
    <reaction evidence="6">
        <text>Exonucleolytic cleavage that removes extra residues from the 3'-terminus of tRNA to produce 5'-mononucleotides.</text>
        <dbReference type="EC" id="3.1.13.5"/>
    </reaction>
</comment>
<dbReference type="PANTHER" id="PTHR47649">
    <property type="entry name" value="RIBONUCLEASE D"/>
    <property type="match status" value="1"/>
</dbReference>
<feature type="domain" description="HRDC" evidence="8">
    <location>
        <begin position="206"/>
        <end position="287"/>
    </location>
</feature>
<keyword evidence="2 6" id="KW-0819">tRNA processing</keyword>
<dbReference type="NCBIfam" id="TIGR01388">
    <property type="entry name" value="rnd"/>
    <property type="match status" value="1"/>
</dbReference>
<gene>
    <name evidence="6 9" type="primary">rnd</name>
    <name evidence="9" type="ORF">DI565_10795</name>
</gene>
<evidence type="ECO:0000256" key="6">
    <source>
        <dbReference type="HAMAP-Rule" id="MF_01899"/>
    </source>
</evidence>
<dbReference type="InterPro" id="IPR036397">
    <property type="entry name" value="RNaseH_sf"/>
</dbReference>
<dbReference type="EC" id="3.1.13.5" evidence="6"/>
<evidence type="ECO:0000256" key="4">
    <source>
        <dbReference type="ARBA" id="ARBA00022801"/>
    </source>
</evidence>
<comment type="function">
    <text evidence="6">Exonuclease involved in the 3' processing of various precursor tRNAs. Initiates hydrolysis at the 3'-terminus of an RNA molecule and releases 5'-mononucleotides.</text>
</comment>
<accession>A0A2W5KCS6</accession>
<dbReference type="InterPro" id="IPR006292">
    <property type="entry name" value="RNase_D"/>
</dbReference>
<reference evidence="9 10" key="1">
    <citation type="submission" date="2017-08" db="EMBL/GenBank/DDBJ databases">
        <title>Infants hospitalized years apart are colonized by the same room-sourced microbial strains.</title>
        <authorList>
            <person name="Brooks B."/>
            <person name="Olm M.R."/>
            <person name="Firek B.A."/>
            <person name="Baker R."/>
            <person name="Thomas B.C."/>
            <person name="Morowitz M.J."/>
            <person name="Banfield J.F."/>
        </authorList>
    </citation>
    <scope>NUCLEOTIDE SEQUENCE [LARGE SCALE GENOMIC DNA]</scope>
    <source>
        <strain evidence="9">S2_005_003_R2_43</strain>
    </source>
</reference>
<comment type="caution">
    <text evidence="9">The sequence shown here is derived from an EMBL/GenBank/DDBJ whole genome shotgun (WGS) entry which is preliminary data.</text>
</comment>
<sequence length="413" mass="45672">MITTTDALATVCARMRAAPYVTVDTEFLRETTFWPKLCVVQLADAEGPEVVDALVPGLDLAPLFELMADENVLKVFHSGRQDIEIFHHLSGKVPHPVFDTQVAAMVLGFGDSISYDQLVARTTGGVIDKSSRFTDWSRRPLSEEQIVYAIADVTHLRDVYEKLAADLERRERADWVAEEMEVLTSPATYEAHPDDAWQRFRSRLRKPRDLAVMIEVAAWREREAQGRDVPRSRVLKDDALVEVATRAPRDVAALGNLRAFPRGYERSRAGQEILEAVERGLKRDPAGLPALEAQRQNGGNPATVELLKVLLRMIAEKHAVAAKVIANVEDLERISAEAEADVPALSGWRRELFGDQALKLKDGTLALAVERGRVVTIEREAGEDGPLPAPRPRRSRGRRGGGERAQGDGAAAD</sequence>
<dbReference type="PROSITE" id="PS50967">
    <property type="entry name" value="HRDC"/>
    <property type="match status" value="1"/>
</dbReference>
<evidence type="ECO:0000256" key="1">
    <source>
        <dbReference type="ARBA" id="ARBA00022490"/>
    </source>
</evidence>
<name>A0A2W5KCS6_ANCNO</name>
<evidence type="ECO:0000256" key="3">
    <source>
        <dbReference type="ARBA" id="ARBA00022722"/>
    </source>
</evidence>
<dbReference type="AlphaFoldDB" id="A0A2W5KCS6"/>
<organism evidence="9 10">
    <name type="scientific">Ancylobacter novellus</name>
    <name type="common">Thiobacillus novellus</name>
    <dbReference type="NCBI Taxonomy" id="921"/>
    <lineage>
        <taxon>Bacteria</taxon>
        <taxon>Pseudomonadati</taxon>
        <taxon>Pseudomonadota</taxon>
        <taxon>Alphaproteobacteria</taxon>
        <taxon>Hyphomicrobiales</taxon>
        <taxon>Xanthobacteraceae</taxon>
        <taxon>Ancylobacter</taxon>
    </lineage>
</organism>
<dbReference type="Proteomes" id="UP000249577">
    <property type="component" value="Unassembled WGS sequence"/>
</dbReference>
<dbReference type="PANTHER" id="PTHR47649:SF1">
    <property type="entry name" value="RIBONUCLEASE D"/>
    <property type="match status" value="1"/>
</dbReference>
<dbReference type="Pfam" id="PF00570">
    <property type="entry name" value="HRDC"/>
    <property type="match status" value="1"/>
</dbReference>
<dbReference type="InterPro" id="IPR051086">
    <property type="entry name" value="RNase_D-like"/>
</dbReference>
<dbReference type="HAMAP" id="MF_01899">
    <property type="entry name" value="RNase_D"/>
    <property type="match status" value="1"/>
</dbReference>
<dbReference type="EMBL" id="QFPN01000005">
    <property type="protein sequence ID" value="PZQ14926.1"/>
    <property type="molecule type" value="Genomic_DNA"/>
</dbReference>
<comment type="subcellular location">
    <subcellularLocation>
        <location evidence="6">Cytoplasm</location>
    </subcellularLocation>
</comment>
<dbReference type="SUPFAM" id="SSF53098">
    <property type="entry name" value="Ribonuclease H-like"/>
    <property type="match status" value="1"/>
</dbReference>
<evidence type="ECO:0000259" key="8">
    <source>
        <dbReference type="PROSITE" id="PS50967"/>
    </source>
</evidence>
<dbReference type="InterPro" id="IPR002562">
    <property type="entry name" value="3'-5'_exonuclease_dom"/>
</dbReference>
<dbReference type="GO" id="GO:0042780">
    <property type="term" value="P:tRNA 3'-end processing"/>
    <property type="evidence" value="ECO:0007669"/>
    <property type="project" value="UniProtKB-UniRule"/>
</dbReference>
<dbReference type="GO" id="GO:0003676">
    <property type="term" value="F:nucleic acid binding"/>
    <property type="evidence" value="ECO:0007669"/>
    <property type="project" value="InterPro"/>
</dbReference>
<dbReference type="InterPro" id="IPR044876">
    <property type="entry name" value="HRDC_dom_sf"/>
</dbReference>
<dbReference type="GO" id="GO:0033890">
    <property type="term" value="F:ribonuclease D activity"/>
    <property type="evidence" value="ECO:0007669"/>
    <property type="project" value="UniProtKB-UniRule"/>
</dbReference>
<dbReference type="InterPro" id="IPR002121">
    <property type="entry name" value="HRDC_dom"/>
</dbReference>
<dbReference type="GO" id="GO:0005737">
    <property type="term" value="C:cytoplasm"/>
    <property type="evidence" value="ECO:0007669"/>
    <property type="project" value="UniProtKB-SubCell"/>
</dbReference>
<dbReference type="Gene3D" id="3.30.420.10">
    <property type="entry name" value="Ribonuclease H-like superfamily/Ribonuclease H"/>
    <property type="match status" value="1"/>
</dbReference>
<evidence type="ECO:0000313" key="9">
    <source>
        <dbReference type="EMBL" id="PZQ14926.1"/>
    </source>
</evidence>
<dbReference type="SUPFAM" id="SSF47819">
    <property type="entry name" value="HRDC-like"/>
    <property type="match status" value="2"/>
</dbReference>
<dbReference type="GO" id="GO:0008408">
    <property type="term" value="F:3'-5' exonuclease activity"/>
    <property type="evidence" value="ECO:0007669"/>
    <property type="project" value="InterPro"/>
</dbReference>
<dbReference type="CDD" id="cd06142">
    <property type="entry name" value="RNaseD_exo"/>
    <property type="match status" value="1"/>
</dbReference>